<dbReference type="Pfam" id="PF06259">
    <property type="entry name" value="Abhydrolase_8"/>
    <property type="match status" value="1"/>
</dbReference>
<keyword evidence="2" id="KW-0378">Hydrolase</keyword>
<organism evidence="2 3">
    <name type="scientific">Corynebacterium stercoris</name>
    <dbReference type="NCBI Taxonomy" id="2943490"/>
    <lineage>
        <taxon>Bacteria</taxon>
        <taxon>Bacillati</taxon>
        <taxon>Actinomycetota</taxon>
        <taxon>Actinomycetes</taxon>
        <taxon>Mycobacteriales</taxon>
        <taxon>Corynebacteriaceae</taxon>
        <taxon>Corynebacterium</taxon>
    </lineage>
</organism>
<proteinExistence type="predicted"/>
<dbReference type="GO" id="GO:0016787">
    <property type="term" value="F:hydrolase activity"/>
    <property type="evidence" value="ECO:0007669"/>
    <property type="project" value="UniProtKB-KW"/>
</dbReference>
<reference evidence="2" key="1">
    <citation type="submission" date="2022-05" db="EMBL/GenBank/DDBJ databases">
        <title>Corynebacterium sp. TA-R-1 sp. nov., isolated from human feces.</title>
        <authorList>
            <person name="Shamsuzzaman M."/>
            <person name="Dahal R.H."/>
        </authorList>
    </citation>
    <scope>NUCLEOTIDE SEQUENCE</scope>
    <source>
        <strain evidence="2">TA-R-1</strain>
    </source>
</reference>
<evidence type="ECO:0000259" key="1">
    <source>
        <dbReference type="Pfam" id="PF06259"/>
    </source>
</evidence>
<dbReference type="Proteomes" id="UP001204000">
    <property type="component" value="Unassembled WGS sequence"/>
</dbReference>
<dbReference type="SUPFAM" id="SSF53474">
    <property type="entry name" value="alpha/beta-Hydrolases"/>
    <property type="match status" value="1"/>
</dbReference>
<keyword evidence="3" id="KW-1185">Reference proteome</keyword>
<dbReference type="RefSeq" id="WP_253577229.1">
    <property type="nucleotide sequence ID" value="NZ_JAMFTQ010000004.1"/>
</dbReference>
<feature type="domain" description="DUF1023" evidence="1">
    <location>
        <begin position="200"/>
        <end position="332"/>
    </location>
</feature>
<dbReference type="EMBL" id="JAMFTQ010000004">
    <property type="protein sequence ID" value="MCP1387602.1"/>
    <property type="molecule type" value="Genomic_DNA"/>
</dbReference>
<comment type="caution">
    <text evidence="2">The sequence shown here is derived from an EMBL/GenBank/DDBJ whole genome shotgun (WGS) entry which is preliminary data.</text>
</comment>
<gene>
    <name evidence="2" type="ORF">M5J20_05295</name>
</gene>
<evidence type="ECO:0000313" key="2">
    <source>
        <dbReference type="EMBL" id="MCP1387602.1"/>
    </source>
</evidence>
<protein>
    <submittedName>
        <fullName evidence="2">Alpha/beta hydrolase family protein</fullName>
    </submittedName>
</protein>
<dbReference type="InterPro" id="IPR029058">
    <property type="entry name" value="AB_hydrolase_fold"/>
</dbReference>
<sequence length="395" mass="40374">MGNVAAVAYAPQLDPAELRAAADALGLAQREVAARADDARRAAAELAATGFAGPAADAALRRTTALAESLDTRAASLVRMRMALEAAAAAQAMLDAAAETAVRYQHYRLIVWLNQLSLQLDTQLARELNRARGEGFDALANHPGEDLHALSARHVAGLPASARAVVKDAGGLVLEAGPRSTTVMVGNTADPARVITMVAGATTGDPADLAHEVEKAQRIAARTGAAVVVWQGYQPPKEVGLAISPASASEGSANLALFQAALEERFPEAQKTVVAHSYGTRVATQAAAERGLLADDLWLLGSPGVAGESAADLTLAGPDAQVYVVDADRDPILALRSGTRGVLGASPSSAAYGAQVVGGVRGDHGAYFTDEAFLSALAAHGQLVETSVASAGANM</sequence>
<dbReference type="InterPro" id="IPR010427">
    <property type="entry name" value="DUF1023"/>
</dbReference>
<accession>A0ABT1G4G3</accession>
<name>A0ABT1G4G3_9CORY</name>
<evidence type="ECO:0000313" key="3">
    <source>
        <dbReference type="Proteomes" id="UP001204000"/>
    </source>
</evidence>